<dbReference type="RefSeq" id="WP_073154122.1">
    <property type="nucleotide sequence ID" value="NZ_FQVL01000003.1"/>
</dbReference>
<reference evidence="6 7" key="1">
    <citation type="submission" date="2016-11" db="EMBL/GenBank/DDBJ databases">
        <authorList>
            <person name="Jaros S."/>
            <person name="Januszkiewicz K."/>
            <person name="Wedrychowicz H."/>
        </authorList>
    </citation>
    <scope>NUCLEOTIDE SEQUENCE [LARGE SCALE GENOMIC DNA]</scope>
    <source>
        <strain evidence="6 7">DSM 44666</strain>
    </source>
</reference>
<keyword evidence="3 5" id="KW-1133">Transmembrane helix</keyword>
<dbReference type="InterPro" id="IPR003810">
    <property type="entry name" value="Mntp/YtaF"/>
</dbReference>
<dbReference type="EMBL" id="FQVL01000003">
    <property type="protein sequence ID" value="SHE75714.1"/>
    <property type="molecule type" value="Genomic_DNA"/>
</dbReference>
<accession>A0A1M4W338</accession>
<feature type="transmembrane region" description="Helical" evidence="5">
    <location>
        <begin position="27"/>
        <end position="49"/>
    </location>
</feature>
<gene>
    <name evidence="6" type="ORF">SAMN05444392_10311</name>
</gene>
<name>A0A1M4W338_9BACL</name>
<dbReference type="STRING" id="112248.SAMN05444392_10311"/>
<dbReference type="AlphaFoldDB" id="A0A1M4W338"/>
<dbReference type="NCBIfam" id="TIGR02840">
    <property type="entry name" value="spore_YtaF"/>
    <property type="match status" value="1"/>
</dbReference>
<dbReference type="PANTHER" id="PTHR35529:SF2">
    <property type="entry name" value="SPORULATION PROTEIN YTAF-RELATED"/>
    <property type="match status" value="1"/>
</dbReference>
<dbReference type="OrthoDB" id="1679205at2"/>
<proteinExistence type="predicted"/>
<keyword evidence="2 5" id="KW-0812">Transmembrane</keyword>
<evidence type="ECO:0000256" key="5">
    <source>
        <dbReference type="SAM" id="Phobius"/>
    </source>
</evidence>
<evidence type="ECO:0000313" key="6">
    <source>
        <dbReference type="EMBL" id="SHE75714.1"/>
    </source>
</evidence>
<feature type="transmembrane region" description="Helical" evidence="5">
    <location>
        <begin position="124"/>
        <end position="143"/>
    </location>
</feature>
<dbReference type="PANTHER" id="PTHR35529">
    <property type="entry name" value="MANGANESE EFFLUX PUMP MNTP-RELATED"/>
    <property type="match status" value="1"/>
</dbReference>
<sequence length="201" mass="21953">MMHSLLLAIAVSLDSLSAGCSYGMRNIRIPFLSKLIIAFCSGCVIFLAMSIGNQLKQLFPIVMMQVIGMVILISLGCIAIYQGICNTGDQENTEKEETWNPFTILRKPTIADVDRSGSISSWEAILLGFALALDAFGVGLGAAMLDFPVLWLSFCITITAGLFLHLGMILGFRLMTQGRWGRYLSCIPGVLLILLGLSRLW</sequence>
<dbReference type="Proteomes" id="UP000184476">
    <property type="component" value="Unassembled WGS sequence"/>
</dbReference>
<evidence type="ECO:0000313" key="7">
    <source>
        <dbReference type="Proteomes" id="UP000184476"/>
    </source>
</evidence>
<dbReference type="Pfam" id="PF02659">
    <property type="entry name" value="Mntp"/>
    <property type="match status" value="1"/>
</dbReference>
<feature type="transmembrane region" description="Helical" evidence="5">
    <location>
        <begin position="61"/>
        <end position="84"/>
    </location>
</feature>
<evidence type="ECO:0000256" key="3">
    <source>
        <dbReference type="ARBA" id="ARBA00022989"/>
    </source>
</evidence>
<evidence type="ECO:0000256" key="1">
    <source>
        <dbReference type="ARBA" id="ARBA00022475"/>
    </source>
</evidence>
<keyword evidence="4 5" id="KW-0472">Membrane</keyword>
<feature type="transmembrane region" description="Helical" evidence="5">
    <location>
        <begin position="150"/>
        <end position="174"/>
    </location>
</feature>
<keyword evidence="1" id="KW-1003">Cell membrane</keyword>
<keyword evidence="7" id="KW-1185">Reference proteome</keyword>
<dbReference type="InterPro" id="IPR014205">
    <property type="entry name" value="Spore_YtaF"/>
</dbReference>
<organism evidence="6 7">
    <name type="scientific">Seinonella peptonophila</name>
    <dbReference type="NCBI Taxonomy" id="112248"/>
    <lineage>
        <taxon>Bacteria</taxon>
        <taxon>Bacillati</taxon>
        <taxon>Bacillota</taxon>
        <taxon>Bacilli</taxon>
        <taxon>Bacillales</taxon>
        <taxon>Thermoactinomycetaceae</taxon>
        <taxon>Seinonella</taxon>
    </lineage>
</organism>
<feature type="transmembrane region" description="Helical" evidence="5">
    <location>
        <begin position="180"/>
        <end position="197"/>
    </location>
</feature>
<evidence type="ECO:0000256" key="2">
    <source>
        <dbReference type="ARBA" id="ARBA00022692"/>
    </source>
</evidence>
<protein>
    <submittedName>
        <fullName evidence="6">Putative sporulation protein YtaF</fullName>
    </submittedName>
</protein>
<evidence type="ECO:0000256" key="4">
    <source>
        <dbReference type="ARBA" id="ARBA00023136"/>
    </source>
</evidence>